<keyword evidence="4" id="KW-1185">Reference proteome</keyword>
<dbReference type="Proteomes" id="UP001430149">
    <property type="component" value="Unassembled WGS sequence"/>
</dbReference>
<dbReference type="InterPro" id="IPR018392">
    <property type="entry name" value="LysM"/>
</dbReference>
<evidence type="ECO:0000256" key="1">
    <source>
        <dbReference type="SAM" id="MobiDB-lite"/>
    </source>
</evidence>
<accession>A0ABS2K9M3</accession>
<name>A0ABS2K9M3_9GAMM</name>
<proteinExistence type="predicted"/>
<feature type="region of interest" description="Disordered" evidence="1">
    <location>
        <begin position="920"/>
        <end position="969"/>
    </location>
</feature>
<dbReference type="CDD" id="cd00118">
    <property type="entry name" value="LysM"/>
    <property type="match status" value="1"/>
</dbReference>
<feature type="region of interest" description="Disordered" evidence="1">
    <location>
        <begin position="512"/>
        <end position="536"/>
    </location>
</feature>
<dbReference type="RefSeq" id="WP_204684251.1">
    <property type="nucleotide sequence ID" value="NZ_BSNR01000014.1"/>
</dbReference>
<evidence type="ECO:0000259" key="2">
    <source>
        <dbReference type="PROSITE" id="PS51782"/>
    </source>
</evidence>
<dbReference type="SUPFAM" id="SSF52309">
    <property type="entry name" value="N-(deoxy)ribosyltransferase-like"/>
    <property type="match status" value="1"/>
</dbReference>
<protein>
    <submittedName>
        <fullName evidence="3">LysM peptidoglycan-binding domain-containing protein</fullName>
    </submittedName>
</protein>
<reference evidence="3" key="1">
    <citation type="submission" date="2020-10" db="EMBL/GenBank/DDBJ databases">
        <title>Phylogeny of dyella-like bacteria.</title>
        <authorList>
            <person name="Fu J."/>
        </authorList>
    </citation>
    <scope>NUCLEOTIDE SEQUENCE</scope>
    <source>
        <strain evidence="3">DHOC52</strain>
    </source>
</reference>
<dbReference type="InterPro" id="IPR036779">
    <property type="entry name" value="LysM_dom_sf"/>
</dbReference>
<dbReference type="EMBL" id="JADIKE010000039">
    <property type="protein sequence ID" value="MBM7127745.1"/>
    <property type="molecule type" value="Genomic_DNA"/>
</dbReference>
<evidence type="ECO:0000313" key="3">
    <source>
        <dbReference type="EMBL" id="MBM7127745.1"/>
    </source>
</evidence>
<sequence length="1123" mass="116084">MQYESYQTLNSQSQEIVQKGFYNQLSQMVLVQTQTASGSAFANQQADSYDTAGQLISQVTYQLPGNTEEGTFDGSLVSFDDGGWVKSDVVYTYNADGELTDQSTYAEEAAQTLINEYVTSSGVTSSSYATEDQEMPGMPTSVGSWSDGALLLDSEVEYNSYDADGNLISYQTSYIPQETVLNPSGTQSTDDYTNTYVWQNAALNSGTAETITSDGSTSTQSNTNTYNDLGELVATNGGVNGSSQTNYMAYTADAQLLQQTTTPTGSSSSTSVITMYANQQSLGSVNSDGAINVLATTGGFTNSTNGTQNYTVKSGDTLQSLAQEIYGDSNYGYIIAEANGLEPGSSLTVGMTLQIPQVTTTANNANTFQPSTQSAVANAGPSACETTAEIVAASIETVLNQQSAFAQTVDQAEEQESVAAAAAAAQAARLAAEKVANGAYRYEYEEIQQTLSTQASKEADLATQYAQASQQALAQGNQQAAAQAAQQSLAAAAAAQRAIQGLAAQDQPVHTDLLSDSGAVPDGVYGTDDDDNDNYYSGQLGAPSFTPAPPSVWVPPGYSLGSWGNGTSPAPTPAPVLAPAPVLPTAPVLPSAPGLGLTFNNPLPPIQVSQNIGPETITAAPLIVPSESDLNDLGSTMPTASLVSLAGSDVTDLEGGYPAGITYGSEMPLNGQAGGPMVDFWNAPEGSLMGVVNNANSSGISTTTYAGQTNFTAAQQDDINNDLVAPAGTDGTIWPAYVDANGIVEPVGVPETVNGNPVTVDGRDVENILGPSVTADVNAPYGLVDPDIAVTFTAPDLAPPPSPNLYTYSSPGGDQAISYASISDSMPLWTFNSGGSLQDPYTPGSALNPQPDLTLPQESTPSVIDPLTGEYGPMPTVEDSTPSLLARQDQQAQLNKLGMFLFFSSLPSYASKMEAPEFGPGPYAEPYEPSGPNVSSVDSGTEVAPTNPDEPNPADAVNPSPADVSATVPNGVTANSITLDGSSVLSKSELNQLSSSQVNEYLQGVVNNLNVTTTENQAVFYSGSGAGASAQDFAAANGKLTIEMTPGGGWLNDLDLFNGGVSGVSQSQAQNLWIQASSNYANGASGSVVGILNNPNPLGIFNTVEYPLLQANPSVTNVITGGK</sequence>
<feature type="domain" description="LysM" evidence="2">
    <location>
        <begin position="308"/>
        <end position="355"/>
    </location>
</feature>
<dbReference type="Gene3D" id="3.10.350.10">
    <property type="entry name" value="LysM domain"/>
    <property type="match status" value="1"/>
</dbReference>
<dbReference type="PROSITE" id="PS51782">
    <property type="entry name" value="LYSM"/>
    <property type="match status" value="1"/>
</dbReference>
<evidence type="ECO:0000313" key="4">
    <source>
        <dbReference type="Proteomes" id="UP001430149"/>
    </source>
</evidence>
<comment type="caution">
    <text evidence="3">The sequence shown here is derived from an EMBL/GenBank/DDBJ whole genome shotgun (WGS) entry which is preliminary data.</text>
</comment>
<dbReference type="Pfam" id="PF01476">
    <property type="entry name" value="LysM"/>
    <property type="match status" value="1"/>
</dbReference>
<gene>
    <name evidence="3" type="ORF">ISP19_20410</name>
</gene>
<dbReference type="SMART" id="SM00257">
    <property type="entry name" value="LysM"/>
    <property type="match status" value="1"/>
</dbReference>
<organism evidence="3 4">
    <name type="scientific">Dyella flava</name>
    <dbReference type="NCBI Taxonomy" id="1920170"/>
    <lineage>
        <taxon>Bacteria</taxon>
        <taxon>Pseudomonadati</taxon>
        <taxon>Pseudomonadota</taxon>
        <taxon>Gammaproteobacteria</taxon>
        <taxon>Lysobacterales</taxon>
        <taxon>Rhodanobacteraceae</taxon>
        <taxon>Dyella</taxon>
    </lineage>
</organism>